<keyword evidence="4" id="KW-1185">Reference proteome</keyword>
<dbReference type="Gene3D" id="3.20.20.100">
    <property type="entry name" value="NADP-dependent oxidoreductase domain"/>
    <property type="match status" value="1"/>
</dbReference>
<dbReference type="InterPro" id="IPR050791">
    <property type="entry name" value="Aldo-Keto_reductase"/>
</dbReference>
<accession>A0ABR8NQH6</accession>
<evidence type="ECO:0000256" key="1">
    <source>
        <dbReference type="ARBA" id="ARBA00023002"/>
    </source>
</evidence>
<dbReference type="SUPFAM" id="SSF51430">
    <property type="entry name" value="NAD(P)-linked oxidoreductase"/>
    <property type="match status" value="1"/>
</dbReference>
<gene>
    <name evidence="3" type="ORF">IF188_13400</name>
</gene>
<evidence type="ECO:0000313" key="4">
    <source>
        <dbReference type="Proteomes" id="UP000598426"/>
    </source>
</evidence>
<name>A0ABR8NQH6_9MICO</name>
<dbReference type="Proteomes" id="UP000598426">
    <property type="component" value="Unassembled WGS sequence"/>
</dbReference>
<feature type="domain" description="NADP-dependent oxidoreductase" evidence="2">
    <location>
        <begin position="14"/>
        <end position="290"/>
    </location>
</feature>
<dbReference type="InterPro" id="IPR020471">
    <property type="entry name" value="AKR"/>
</dbReference>
<sequence>MKQRTLAGRQVSAIGLGAMPLSMNNDKAYPSFEDAVATVHAALDAGVTLIDTADIYAPDGEPMGHNERIVAEALRTWSGDASGIFVATKGGITLLPDGSKGRDGSETYLRSAVENSLDALGIDRIELYQYHRPDRWRVYGDIMAGLKALQDDGLVRAVGISNASVEEIQIAIEVLGEGNLASVQNEFSPKHPGSIDELRFCGAHGIAFLPWSPLGGTGGGARRVGDRYAAFREVGEAHGVSPQQAVLAWELALGPHVIPIPGARRAASITDSAQAADLELTADEVTRLSESVGIFDD</sequence>
<dbReference type="InterPro" id="IPR023210">
    <property type="entry name" value="NADP_OxRdtase_dom"/>
</dbReference>
<proteinExistence type="predicted"/>
<dbReference type="PANTHER" id="PTHR43625:SF40">
    <property type="entry name" value="ALDO-KETO REDUCTASE YAKC [NADP(+)]"/>
    <property type="match status" value="1"/>
</dbReference>
<dbReference type="InterPro" id="IPR036812">
    <property type="entry name" value="NAD(P)_OxRdtase_dom_sf"/>
</dbReference>
<keyword evidence="1" id="KW-0560">Oxidoreductase</keyword>
<dbReference type="CDD" id="cd19088">
    <property type="entry name" value="AKR_AKR13B1"/>
    <property type="match status" value="1"/>
</dbReference>
<organism evidence="3 4">
    <name type="scientific">Microbacterium helvum</name>
    <dbReference type="NCBI Taxonomy" id="2773713"/>
    <lineage>
        <taxon>Bacteria</taxon>
        <taxon>Bacillati</taxon>
        <taxon>Actinomycetota</taxon>
        <taxon>Actinomycetes</taxon>
        <taxon>Micrococcales</taxon>
        <taxon>Microbacteriaceae</taxon>
        <taxon>Microbacterium</taxon>
    </lineage>
</organism>
<dbReference type="RefSeq" id="WP_191172301.1">
    <property type="nucleotide sequence ID" value="NZ_JACXZS010000008.1"/>
</dbReference>
<dbReference type="PRINTS" id="PR00069">
    <property type="entry name" value="ALDKETRDTASE"/>
</dbReference>
<evidence type="ECO:0000313" key="3">
    <source>
        <dbReference type="EMBL" id="MBD3942692.1"/>
    </source>
</evidence>
<evidence type="ECO:0000259" key="2">
    <source>
        <dbReference type="Pfam" id="PF00248"/>
    </source>
</evidence>
<dbReference type="PANTHER" id="PTHR43625">
    <property type="entry name" value="AFLATOXIN B1 ALDEHYDE REDUCTASE"/>
    <property type="match status" value="1"/>
</dbReference>
<dbReference type="EMBL" id="JACXZS010000008">
    <property type="protein sequence ID" value="MBD3942692.1"/>
    <property type="molecule type" value="Genomic_DNA"/>
</dbReference>
<protein>
    <submittedName>
        <fullName evidence="3">Aldo/keto reductase</fullName>
    </submittedName>
</protein>
<reference evidence="3 4" key="1">
    <citation type="submission" date="2020-09" db="EMBL/GenBank/DDBJ databases">
        <title>Isolation and identification of active actinomycetes.</title>
        <authorList>
            <person name="Li X."/>
        </authorList>
    </citation>
    <scope>NUCLEOTIDE SEQUENCE [LARGE SCALE GENOMIC DNA]</scope>
    <source>
        <strain evidence="3 4">NEAU-LLC</strain>
    </source>
</reference>
<dbReference type="Pfam" id="PF00248">
    <property type="entry name" value="Aldo_ket_red"/>
    <property type="match status" value="1"/>
</dbReference>
<comment type="caution">
    <text evidence="3">The sequence shown here is derived from an EMBL/GenBank/DDBJ whole genome shotgun (WGS) entry which is preliminary data.</text>
</comment>